<keyword evidence="9" id="KW-1185">Reference proteome</keyword>
<evidence type="ECO:0000256" key="6">
    <source>
        <dbReference type="ARBA" id="ARBA00071662"/>
    </source>
</evidence>
<organism evidence="8 9">
    <name type="scientific">Tupaia chinensis</name>
    <name type="common">Chinese tree shrew</name>
    <name type="synonym">Tupaia belangeri chinensis</name>
    <dbReference type="NCBI Taxonomy" id="246437"/>
    <lineage>
        <taxon>Eukaryota</taxon>
        <taxon>Metazoa</taxon>
        <taxon>Chordata</taxon>
        <taxon>Craniata</taxon>
        <taxon>Vertebrata</taxon>
        <taxon>Euteleostomi</taxon>
        <taxon>Mammalia</taxon>
        <taxon>Eutheria</taxon>
        <taxon>Euarchontoglires</taxon>
        <taxon>Scandentia</taxon>
        <taxon>Tupaiidae</taxon>
        <taxon>Tupaia</taxon>
    </lineage>
</organism>
<evidence type="ECO:0000313" key="9">
    <source>
        <dbReference type="Proteomes" id="UP000011518"/>
    </source>
</evidence>
<protein>
    <recommendedName>
        <fullName evidence="6">Large ribosomal subunit protein mL39</fullName>
    </recommendedName>
    <alternativeName>
        <fullName evidence="7">39S ribosomal protein L39, mitochondrial</fullName>
    </alternativeName>
</protein>
<dbReference type="Gene3D" id="3.30.980.10">
    <property type="entry name" value="Threonyl-trna Synthetase, Chain A, domain 2"/>
    <property type="match status" value="1"/>
</dbReference>
<proteinExistence type="inferred from homology"/>
<evidence type="ECO:0000256" key="3">
    <source>
        <dbReference type="ARBA" id="ARBA00023128"/>
    </source>
</evidence>
<dbReference type="Proteomes" id="UP000011518">
    <property type="component" value="Unassembled WGS sequence"/>
</dbReference>
<dbReference type="EMBL" id="KB321036">
    <property type="protein sequence ID" value="ELW48507.1"/>
    <property type="molecule type" value="Genomic_DNA"/>
</dbReference>
<name>L9JHH0_TUPCH</name>
<dbReference type="STRING" id="246437.L9JHH0"/>
<keyword evidence="2 8" id="KW-0689">Ribosomal protein</keyword>
<keyword evidence="3" id="KW-0496">Mitochondrion</keyword>
<gene>
    <name evidence="8" type="ORF">TREES_T100009376</name>
</gene>
<evidence type="ECO:0000256" key="2">
    <source>
        <dbReference type="ARBA" id="ARBA00022980"/>
    </source>
</evidence>
<dbReference type="GO" id="GO:0000166">
    <property type="term" value="F:nucleotide binding"/>
    <property type="evidence" value="ECO:0007669"/>
    <property type="project" value="InterPro"/>
</dbReference>
<reference evidence="9" key="1">
    <citation type="submission" date="2012-07" db="EMBL/GenBank/DDBJ databases">
        <title>Genome of the Chinese tree shrew, a rising model animal genetically related to primates.</title>
        <authorList>
            <person name="Zhang G."/>
            <person name="Fan Y."/>
            <person name="Yao Y."/>
            <person name="Huang Z."/>
        </authorList>
    </citation>
    <scope>NUCLEOTIDE SEQUENCE [LARGE SCALE GENOMIC DNA]</scope>
</reference>
<evidence type="ECO:0000313" key="8">
    <source>
        <dbReference type="EMBL" id="ELW48507.1"/>
    </source>
</evidence>
<dbReference type="GO" id="GO:0005840">
    <property type="term" value="C:ribosome"/>
    <property type="evidence" value="ECO:0007669"/>
    <property type="project" value="UniProtKB-KW"/>
</dbReference>
<accession>L9JHH0</accession>
<dbReference type="GO" id="GO:0005739">
    <property type="term" value="C:mitochondrion"/>
    <property type="evidence" value="ECO:0007669"/>
    <property type="project" value="UniProtKB-SubCell"/>
</dbReference>
<dbReference type="FunFam" id="3.30.980.10:FF:000006">
    <property type="entry name" value="39S ribosomal protein L39, mitochondrial"/>
    <property type="match status" value="1"/>
</dbReference>
<dbReference type="GO" id="GO:0003723">
    <property type="term" value="F:RNA binding"/>
    <property type="evidence" value="ECO:0007669"/>
    <property type="project" value="TreeGrafter"/>
</dbReference>
<dbReference type="AlphaFoldDB" id="L9JHH0"/>
<comment type="subcellular location">
    <subcellularLocation>
        <location evidence="1">Mitochondrion</location>
    </subcellularLocation>
</comment>
<reference evidence="9" key="2">
    <citation type="journal article" date="2013" name="Nat. Commun.">
        <title>Genome of the Chinese tree shrew.</title>
        <authorList>
            <person name="Fan Y."/>
            <person name="Huang Z.Y."/>
            <person name="Cao C.C."/>
            <person name="Chen C.S."/>
            <person name="Chen Y.X."/>
            <person name="Fan D.D."/>
            <person name="He J."/>
            <person name="Hou H.L."/>
            <person name="Hu L."/>
            <person name="Hu X.T."/>
            <person name="Jiang X.T."/>
            <person name="Lai R."/>
            <person name="Lang Y.S."/>
            <person name="Liang B."/>
            <person name="Liao S.G."/>
            <person name="Mu D."/>
            <person name="Ma Y.Y."/>
            <person name="Niu Y.Y."/>
            <person name="Sun X.Q."/>
            <person name="Xia J.Q."/>
            <person name="Xiao J."/>
            <person name="Xiong Z.Q."/>
            <person name="Xu L."/>
            <person name="Yang L."/>
            <person name="Zhang Y."/>
            <person name="Zhao W."/>
            <person name="Zhao X.D."/>
            <person name="Zheng Y.T."/>
            <person name="Zhou J.M."/>
            <person name="Zhu Y.B."/>
            <person name="Zhang G.J."/>
            <person name="Wang J."/>
            <person name="Yao Y.G."/>
        </authorList>
    </citation>
    <scope>NUCLEOTIDE SEQUENCE [LARGE SCALE GENOMIC DNA]</scope>
</reference>
<comment type="similarity">
    <text evidence="5">Belongs to the mitochondrion-specific ribosomal protein mL39 family.</text>
</comment>
<dbReference type="GO" id="GO:1990904">
    <property type="term" value="C:ribonucleoprotein complex"/>
    <property type="evidence" value="ECO:0007669"/>
    <property type="project" value="UniProtKB-KW"/>
</dbReference>
<dbReference type="PANTHER" id="PTHR42753:SF9">
    <property type="entry name" value="LARGE RIBOSOMAL SUBUNIT PROTEIN ML39"/>
    <property type="match status" value="1"/>
</dbReference>
<evidence type="ECO:0000256" key="7">
    <source>
        <dbReference type="ARBA" id="ARBA00075914"/>
    </source>
</evidence>
<dbReference type="PANTHER" id="PTHR42753">
    <property type="entry name" value="MITOCHONDRIAL RIBOSOME PROTEIN L39/PROLYL-TRNA LIGASE FAMILY MEMBER"/>
    <property type="match status" value="1"/>
</dbReference>
<dbReference type="InterPro" id="IPR018163">
    <property type="entry name" value="Thr/Ala-tRNA-synth_IIc_edit"/>
</dbReference>
<dbReference type="SUPFAM" id="SSF55186">
    <property type="entry name" value="ThrRS/AlaRS common domain"/>
    <property type="match status" value="1"/>
</dbReference>
<dbReference type="InterPro" id="IPR050062">
    <property type="entry name" value="Pro-tRNA_synthetase"/>
</dbReference>
<evidence type="ECO:0000256" key="5">
    <source>
        <dbReference type="ARBA" id="ARBA00061231"/>
    </source>
</evidence>
<sequence>MMMGCVIERAFKNEYMVSLVRAPGIPVIAGAFCYDVVLDKRLDEWMTTKENLRSFTRDAHALIYKDLPFETLEVEAQVALEIFQHSKYKIDFIEQKASQNPERTVKLHRIGDFIDVSEGPLIPRTSICFQYEVAAVHNLQPTQSTLL</sequence>
<keyword evidence="4" id="KW-0687">Ribonucleoprotein</keyword>
<evidence type="ECO:0000256" key="4">
    <source>
        <dbReference type="ARBA" id="ARBA00023274"/>
    </source>
</evidence>
<evidence type="ECO:0000256" key="1">
    <source>
        <dbReference type="ARBA" id="ARBA00004173"/>
    </source>
</evidence>
<dbReference type="InParanoid" id="L9JHH0"/>